<feature type="transmembrane region" description="Helical" evidence="1">
    <location>
        <begin position="389"/>
        <end position="410"/>
    </location>
</feature>
<dbReference type="EMBL" id="JRZE01000003">
    <property type="protein sequence ID" value="KHF44479.1"/>
    <property type="molecule type" value="Genomic_DNA"/>
</dbReference>
<protein>
    <recommendedName>
        <fullName evidence="4">Membrane protein involved in the export of O-antigen and teichoic acid</fullName>
    </recommendedName>
</protein>
<feature type="transmembrane region" description="Helical" evidence="1">
    <location>
        <begin position="329"/>
        <end position="353"/>
    </location>
</feature>
<feature type="transmembrane region" description="Helical" evidence="1">
    <location>
        <begin position="76"/>
        <end position="103"/>
    </location>
</feature>
<feature type="transmembrane region" description="Helical" evidence="1">
    <location>
        <begin position="244"/>
        <end position="262"/>
    </location>
</feature>
<sequence>MAAPLRPLMILRLLAGRGVFRVGVQLMAVALLAIWGTATYGEYANAWGTCAWLVFLPTAAEKAALKILPRTRLTTVVLAGLTLRIAATPVVVLAVALAFAVVVAPSSTATLYLASGTWSACTGLLMTLSGLHRLRGRPALDAAAFTVVAVAVAVVTTMTWLSGWSPHTHLLILVGAIAVVIGCSLSALPNEWLRAPKPDRPRLTRAFGRSTVLLGITELLDALTLSALFLVFALSGRMVDSGPFHLALLAAGVLCSLALYQLKLRQPSTSVSLRGVGGATGRARAERLLRAAEFTGAGFAVALVAALLVPATRQALLTGADIPMTASGYVVLVVLAVVEIAMSILLIYAGYLVENTDSQVLSSTAAAAVIRLAATVACALVLAPPLGAVGGFCALTLGLAAEAVALRRLLRRLHHEPRSARASIFRSTSHK</sequence>
<feature type="transmembrane region" description="Helical" evidence="1">
    <location>
        <begin position="143"/>
        <end position="164"/>
    </location>
</feature>
<evidence type="ECO:0000256" key="1">
    <source>
        <dbReference type="SAM" id="Phobius"/>
    </source>
</evidence>
<feature type="transmembrane region" description="Helical" evidence="1">
    <location>
        <begin position="109"/>
        <end position="131"/>
    </location>
</feature>
<dbReference type="AlphaFoldDB" id="A0A837D9D4"/>
<comment type="caution">
    <text evidence="2">The sequence shown here is derived from an EMBL/GenBank/DDBJ whole genome shotgun (WGS) entry which is preliminary data.</text>
</comment>
<evidence type="ECO:0000313" key="2">
    <source>
        <dbReference type="EMBL" id="KHF44479.1"/>
    </source>
</evidence>
<feature type="transmembrane region" description="Helical" evidence="1">
    <location>
        <begin position="20"/>
        <end position="38"/>
    </location>
</feature>
<name>A0A837D9D4_9PSEU</name>
<dbReference type="Proteomes" id="UP000030848">
    <property type="component" value="Unassembled WGS sequence"/>
</dbReference>
<evidence type="ECO:0008006" key="4">
    <source>
        <dbReference type="Google" id="ProtNLM"/>
    </source>
</evidence>
<feature type="transmembrane region" description="Helical" evidence="1">
    <location>
        <begin position="291"/>
        <end position="309"/>
    </location>
</feature>
<keyword evidence="1" id="KW-1133">Transmembrane helix</keyword>
<keyword evidence="1" id="KW-0472">Membrane</keyword>
<gene>
    <name evidence="2" type="ORF">MINT15_13610</name>
</gene>
<dbReference type="RefSeq" id="WP_015787997.1">
    <property type="nucleotide sequence ID" value="NZ_CALJZO010000094.1"/>
</dbReference>
<feature type="transmembrane region" description="Helical" evidence="1">
    <location>
        <begin position="360"/>
        <end position="383"/>
    </location>
</feature>
<dbReference type="OrthoDB" id="3614112at2"/>
<feature type="transmembrane region" description="Helical" evidence="1">
    <location>
        <begin position="44"/>
        <end position="64"/>
    </location>
</feature>
<evidence type="ECO:0000313" key="3">
    <source>
        <dbReference type="Proteomes" id="UP000030848"/>
    </source>
</evidence>
<feature type="transmembrane region" description="Helical" evidence="1">
    <location>
        <begin position="170"/>
        <end position="190"/>
    </location>
</feature>
<proteinExistence type="predicted"/>
<organism evidence="2 3">
    <name type="scientific">Saccharomonospora viridis</name>
    <dbReference type="NCBI Taxonomy" id="1852"/>
    <lineage>
        <taxon>Bacteria</taxon>
        <taxon>Bacillati</taxon>
        <taxon>Actinomycetota</taxon>
        <taxon>Actinomycetes</taxon>
        <taxon>Pseudonocardiales</taxon>
        <taxon>Pseudonocardiaceae</taxon>
        <taxon>Saccharomonospora</taxon>
    </lineage>
</organism>
<feature type="transmembrane region" description="Helical" evidence="1">
    <location>
        <begin position="211"/>
        <end position="232"/>
    </location>
</feature>
<reference evidence="2 3" key="1">
    <citation type="submission" date="2014-10" db="EMBL/GenBank/DDBJ databases">
        <title>Genome sequence of Micropolyspora internatus JCM3315.</title>
        <authorList>
            <person name="Shin S.-K."/>
            <person name="Yi H."/>
        </authorList>
    </citation>
    <scope>NUCLEOTIDE SEQUENCE [LARGE SCALE GENOMIC DNA]</scope>
    <source>
        <strain evidence="2 3">JCM 3315</strain>
    </source>
</reference>
<dbReference type="OMA" id="YLLENAC"/>
<accession>A0A837D9D4</accession>
<keyword evidence="1" id="KW-0812">Transmembrane</keyword>